<name>A0AAW1JVE3_POPJA</name>
<comment type="caution">
    <text evidence="1">The sequence shown here is derived from an EMBL/GenBank/DDBJ whole genome shotgun (WGS) entry which is preliminary data.</text>
</comment>
<sequence>MQGEKYLPYQKFKPNLEIPASIVNVENSEYYTTIINSSDNEQYFDIETPMEVDDFEIPTNESEMPNFDEAEVNRYLNENINHLRLNHLNNEEKKAIKDLCFK</sequence>
<dbReference type="Proteomes" id="UP001458880">
    <property type="component" value="Unassembled WGS sequence"/>
</dbReference>
<accession>A0AAW1JVE3</accession>
<dbReference type="AlphaFoldDB" id="A0AAW1JVE3"/>
<evidence type="ECO:0000313" key="1">
    <source>
        <dbReference type="EMBL" id="KAK9708924.1"/>
    </source>
</evidence>
<proteinExistence type="predicted"/>
<protein>
    <submittedName>
        <fullName evidence="1">Uncharacterized protein</fullName>
    </submittedName>
</protein>
<gene>
    <name evidence="1" type="ORF">QE152_g26921</name>
</gene>
<organism evidence="1 2">
    <name type="scientific">Popillia japonica</name>
    <name type="common">Japanese beetle</name>
    <dbReference type="NCBI Taxonomy" id="7064"/>
    <lineage>
        <taxon>Eukaryota</taxon>
        <taxon>Metazoa</taxon>
        <taxon>Ecdysozoa</taxon>
        <taxon>Arthropoda</taxon>
        <taxon>Hexapoda</taxon>
        <taxon>Insecta</taxon>
        <taxon>Pterygota</taxon>
        <taxon>Neoptera</taxon>
        <taxon>Endopterygota</taxon>
        <taxon>Coleoptera</taxon>
        <taxon>Polyphaga</taxon>
        <taxon>Scarabaeiformia</taxon>
        <taxon>Scarabaeidae</taxon>
        <taxon>Rutelinae</taxon>
        <taxon>Popillia</taxon>
    </lineage>
</organism>
<evidence type="ECO:0000313" key="2">
    <source>
        <dbReference type="Proteomes" id="UP001458880"/>
    </source>
</evidence>
<reference evidence="1 2" key="1">
    <citation type="journal article" date="2024" name="BMC Genomics">
        <title>De novo assembly and annotation of Popillia japonica's genome with initial clues to its potential as an invasive pest.</title>
        <authorList>
            <person name="Cucini C."/>
            <person name="Boschi S."/>
            <person name="Funari R."/>
            <person name="Cardaioli E."/>
            <person name="Iannotti N."/>
            <person name="Marturano G."/>
            <person name="Paoli F."/>
            <person name="Bruttini M."/>
            <person name="Carapelli A."/>
            <person name="Frati F."/>
            <person name="Nardi F."/>
        </authorList>
    </citation>
    <scope>NUCLEOTIDE SEQUENCE [LARGE SCALE GENOMIC DNA]</scope>
    <source>
        <strain evidence="1">DMR45628</strain>
    </source>
</reference>
<keyword evidence="2" id="KW-1185">Reference proteome</keyword>
<dbReference type="EMBL" id="JASPKY010000319">
    <property type="protein sequence ID" value="KAK9708924.1"/>
    <property type="molecule type" value="Genomic_DNA"/>
</dbReference>